<keyword evidence="2 5" id="KW-0645">Protease</keyword>
<reference evidence="5" key="2">
    <citation type="journal article" date="2012" name="PLoS ONE">
        <title>A Deeply Branching Thermophilic Bacterium with an Ancient Acetyl-CoA Pathway Dominates a Subsurface Ecosystem.</title>
        <authorList>
            <person name="Takami H."/>
            <person name="Noguchi H."/>
            <person name="Takaki Y."/>
            <person name="Uchiyama I."/>
            <person name="Toyoda A."/>
            <person name="Nishi S."/>
            <person name="Chee G.-J."/>
            <person name="Arai W."/>
            <person name="Nunoura T."/>
            <person name="Itoh T."/>
            <person name="Hattori M."/>
            <person name="Takai K."/>
        </authorList>
    </citation>
    <scope>NUCLEOTIDE SEQUENCE</scope>
</reference>
<dbReference type="GO" id="GO:0004252">
    <property type="term" value="F:serine-type endopeptidase activity"/>
    <property type="evidence" value="ECO:0007669"/>
    <property type="project" value="InterPro"/>
</dbReference>
<sequence>MLAAWCCGAALLLAQPLPHPHTGSFTQIVREVQPKVVKIYGAGGYVGITDYCSGVLISADGLILTVYSPTLDTENLRVHLYDGTRHDCELVAAEPLLDVALLRIRDGEKKFRDLPLHHFDLDRPTPKVQVGDWVLAFSNCFQIATREEPLSVQRSVIAAITPLAARRGVHELPYQGTVYILDGITNNPGSHGGAVVSRRGELIGLIGKEVRNTLTETWVNYAIPIEALKEFVAKARSGNYKPLERKKPIVEDRGGFTGIVLVPTILDRTPPYIDEVLPGSPAEKAGLRPDDLIVMVRLPARDGSGTYEEHVVQSVAHWRELTLPVEPGSKLQVIVRRQQQLLRMDVEVERRPGFRPAKPEP</sequence>
<dbReference type="PRINTS" id="PR00834">
    <property type="entry name" value="PROTEASES2C"/>
</dbReference>
<evidence type="ECO:0000256" key="1">
    <source>
        <dbReference type="ARBA" id="ARBA00010541"/>
    </source>
</evidence>
<proteinExistence type="inferred from homology"/>
<accession>H5S879</accession>
<evidence type="ECO:0000256" key="3">
    <source>
        <dbReference type="ARBA" id="ARBA00022801"/>
    </source>
</evidence>
<reference evidence="5" key="1">
    <citation type="journal article" date="2005" name="Environ. Microbiol.">
        <title>Genetic and functional properties of uncultivated thermophilic crenarchaeotes from a subsurface gold mine as revealed by analysis of genome fragments.</title>
        <authorList>
            <person name="Nunoura T."/>
            <person name="Hirayama H."/>
            <person name="Takami H."/>
            <person name="Oida H."/>
            <person name="Nishi S."/>
            <person name="Shimamura S."/>
            <person name="Suzuki Y."/>
            <person name="Inagaki F."/>
            <person name="Takai K."/>
            <person name="Nealson K.H."/>
            <person name="Horikoshi K."/>
        </authorList>
    </citation>
    <scope>NUCLEOTIDE SEQUENCE</scope>
</reference>
<feature type="domain" description="PDZ" evidence="4">
    <location>
        <begin position="255"/>
        <end position="329"/>
    </location>
</feature>
<dbReference type="Gene3D" id="2.40.10.10">
    <property type="entry name" value="Trypsin-like serine proteases"/>
    <property type="match status" value="2"/>
</dbReference>
<dbReference type="InterPro" id="IPR001940">
    <property type="entry name" value="Peptidase_S1C"/>
</dbReference>
<organism evidence="5">
    <name type="scientific">uncultured Planctomycetota bacterium</name>
    <dbReference type="NCBI Taxonomy" id="120965"/>
    <lineage>
        <taxon>Bacteria</taxon>
        <taxon>Pseudomonadati</taxon>
        <taxon>Planctomycetota</taxon>
        <taxon>environmental samples</taxon>
    </lineage>
</organism>
<evidence type="ECO:0000259" key="4">
    <source>
        <dbReference type="SMART" id="SM00228"/>
    </source>
</evidence>
<dbReference type="InterPro" id="IPR001478">
    <property type="entry name" value="PDZ"/>
</dbReference>
<dbReference type="InterPro" id="IPR036034">
    <property type="entry name" value="PDZ_sf"/>
</dbReference>
<dbReference type="EMBL" id="AP011626">
    <property type="protein sequence ID" value="BAL52365.1"/>
    <property type="molecule type" value="Genomic_DNA"/>
</dbReference>
<protein>
    <submittedName>
        <fullName evidence="5">Serine protease, HtrA/DegQ/DegS family</fullName>
    </submittedName>
</protein>
<dbReference type="InterPro" id="IPR041489">
    <property type="entry name" value="PDZ_6"/>
</dbReference>
<dbReference type="Pfam" id="PF13365">
    <property type="entry name" value="Trypsin_2"/>
    <property type="match status" value="1"/>
</dbReference>
<comment type="similarity">
    <text evidence="1">Belongs to the peptidase S1C family.</text>
</comment>
<dbReference type="SUPFAM" id="SSF50156">
    <property type="entry name" value="PDZ domain-like"/>
    <property type="match status" value="1"/>
</dbReference>
<dbReference type="GO" id="GO:0006508">
    <property type="term" value="P:proteolysis"/>
    <property type="evidence" value="ECO:0007669"/>
    <property type="project" value="UniProtKB-KW"/>
</dbReference>
<evidence type="ECO:0000313" key="5">
    <source>
        <dbReference type="EMBL" id="BAL52365.1"/>
    </source>
</evidence>
<keyword evidence="3" id="KW-0378">Hydrolase</keyword>
<dbReference type="AlphaFoldDB" id="H5S879"/>
<dbReference type="SMART" id="SM00228">
    <property type="entry name" value="PDZ"/>
    <property type="match status" value="1"/>
</dbReference>
<dbReference type="PANTHER" id="PTHR22939:SF129">
    <property type="entry name" value="SERINE PROTEASE HTRA2, MITOCHONDRIAL"/>
    <property type="match status" value="1"/>
</dbReference>
<gene>
    <name evidence="5" type="ORF">HGMM_F01A04C12</name>
</gene>
<dbReference type="PANTHER" id="PTHR22939">
    <property type="entry name" value="SERINE PROTEASE FAMILY S1C HTRA-RELATED"/>
    <property type="match status" value="1"/>
</dbReference>
<name>H5S879_9BACT</name>
<dbReference type="InterPro" id="IPR043504">
    <property type="entry name" value="Peptidase_S1_PA_chymotrypsin"/>
</dbReference>
<dbReference type="Gene3D" id="2.30.42.10">
    <property type="match status" value="1"/>
</dbReference>
<dbReference type="InterPro" id="IPR009003">
    <property type="entry name" value="Peptidase_S1_PA"/>
</dbReference>
<evidence type="ECO:0000256" key="2">
    <source>
        <dbReference type="ARBA" id="ARBA00022670"/>
    </source>
</evidence>
<dbReference type="SUPFAM" id="SSF50494">
    <property type="entry name" value="Trypsin-like serine proteases"/>
    <property type="match status" value="1"/>
</dbReference>
<dbReference type="Pfam" id="PF17820">
    <property type="entry name" value="PDZ_6"/>
    <property type="match status" value="1"/>
</dbReference>